<sequence length="127" mass="14088">MTATAKKSSHKINHVPCRPSSSSSVSDEIEETIVMSSVSNKQVGGPPTSPYFQIPTTQNLNPRANHSWSMSEPSCFLSFDSLPQLHMVFSEFTASDPIMPFIFLPKIWTILSYTRCYLQNLATISSA</sequence>
<name>A0ABC8LDV2_ERUVS</name>
<reference evidence="2 3" key="1">
    <citation type="submission" date="2022-03" db="EMBL/GenBank/DDBJ databases">
        <authorList>
            <person name="Macdonald S."/>
            <person name="Ahmed S."/>
            <person name="Newling K."/>
        </authorList>
    </citation>
    <scope>NUCLEOTIDE SEQUENCE [LARGE SCALE GENOMIC DNA]</scope>
</reference>
<evidence type="ECO:0000256" key="1">
    <source>
        <dbReference type="SAM" id="MobiDB-lite"/>
    </source>
</evidence>
<accession>A0ABC8LDV2</accession>
<dbReference type="Proteomes" id="UP001642260">
    <property type="component" value="Unassembled WGS sequence"/>
</dbReference>
<organism evidence="2 3">
    <name type="scientific">Eruca vesicaria subsp. sativa</name>
    <name type="common">Garden rocket</name>
    <name type="synonym">Eruca sativa</name>
    <dbReference type="NCBI Taxonomy" id="29727"/>
    <lineage>
        <taxon>Eukaryota</taxon>
        <taxon>Viridiplantae</taxon>
        <taxon>Streptophyta</taxon>
        <taxon>Embryophyta</taxon>
        <taxon>Tracheophyta</taxon>
        <taxon>Spermatophyta</taxon>
        <taxon>Magnoliopsida</taxon>
        <taxon>eudicotyledons</taxon>
        <taxon>Gunneridae</taxon>
        <taxon>Pentapetalae</taxon>
        <taxon>rosids</taxon>
        <taxon>malvids</taxon>
        <taxon>Brassicales</taxon>
        <taxon>Brassicaceae</taxon>
        <taxon>Brassiceae</taxon>
        <taxon>Eruca</taxon>
    </lineage>
</organism>
<evidence type="ECO:0000313" key="3">
    <source>
        <dbReference type="Proteomes" id="UP001642260"/>
    </source>
</evidence>
<dbReference type="AlphaFoldDB" id="A0ABC8LDV2"/>
<feature type="region of interest" description="Disordered" evidence="1">
    <location>
        <begin position="1"/>
        <end position="26"/>
    </location>
</feature>
<dbReference type="EMBL" id="CAKOAT010519598">
    <property type="protein sequence ID" value="CAH8381715.1"/>
    <property type="molecule type" value="Genomic_DNA"/>
</dbReference>
<protein>
    <submittedName>
        <fullName evidence="2">Uncharacterized protein</fullName>
    </submittedName>
</protein>
<proteinExistence type="predicted"/>
<keyword evidence="3" id="KW-1185">Reference proteome</keyword>
<comment type="caution">
    <text evidence="2">The sequence shown here is derived from an EMBL/GenBank/DDBJ whole genome shotgun (WGS) entry which is preliminary data.</text>
</comment>
<evidence type="ECO:0000313" key="2">
    <source>
        <dbReference type="EMBL" id="CAH8381715.1"/>
    </source>
</evidence>
<gene>
    <name evidence="2" type="ORF">ERUC_LOCUS34198</name>
</gene>